<proteinExistence type="predicted"/>
<protein>
    <submittedName>
        <fullName evidence="2">Uncharacterized protein</fullName>
    </submittedName>
</protein>
<dbReference type="EMBL" id="JARIHO010000014">
    <property type="protein sequence ID" value="KAJ7350892.1"/>
    <property type="molecule type" value="Genomic_DNA"/>
</dbReference>
<keyword evidence="3" id="KW-1185">Reference proteome</keyword>
<comment type="caution">
    <text evidence="2">The sequence shown here is derived from an EMBL/GenBank/DDBJ whole genome shotgun (WGS) entry which is preliminary data.</text>
</comment>
<feature type="region of interest" description="Disordered" evidence="1">
    <location>
        <begin position="135"/>
        <end position="158"/>
    </location>
</feature>
<organism evidence="2 3">
    <name type="scientific">Mycena albidolilacea</name>
    <dbReference type="NCBI Taxonomy" id="1033008"/>
    <lineage>
        <taxon>Eukaryota</taxon>
        <taxon>Fungi</taxon>
        <taxon>Dikarya</taxon>
        <taxon>Basidiomycota</taxon>
        <taxon>Agaricomycotina</taxon>
        <taxon>Agaricomycetes</taxon>
        <taxon>Agaricomycetidae</taxon>
        <taxon>Agaricales</taxon>
        <taxon>Marasmiineae</taxon>
        <taxon>Mycenaceae</taxon>
        <taxon>Mycena</taxon>
    </lineage>
</organism>
<evidence type="ECO:0000256" key="1">
    <source>
        <dbReference type="SAM" id="MobiDB-lite"/>
    </source>
</evidence>
<dbReference type="AlphaFoldDB" id="A0AAD7A765"/>
<evidence type="ECO:0000313" key="2">
    <source>
        <dbReference type="EMBL" id="KAJ7350892.1"/>
    </source>
</evidence>
<accession>A0AAD7A765</accession>
<gene>
    <name evidence="2" type="ORF">DFH08DRAFT_958507</name>
</gene>
<reference evidence="2" key="1">
    <citation type="submission" date="2023-03" db="EMBL/GenBank/DDBJ databases">
        <title>Massive genome expansion in bonnet fungi (Mycena s.s.) driven by repeated elements and novel gene families across ecological guilds.</title>
        <authorList>
            <consortium name="Lawrence Berkeley National Laboratory"/>
            <person name="Harder C.B."/>
            <person name="Miyauchi S."/>
            <person name="Viragh M."/>
            <person name="Kuo A."/>
            <person name="Thoen E."/>
            <person name="Andreopoulos B."/>
            <person name="Lu D."/>
            <person name="Skrede I."/>
            <person name="Drula E."/>
            <person name="Henrissat B."/>
            <person name="Morin E."/>
            <person name="Kohler A."/>
            <person name="Barry K."/>
            <person name="LaButti K."/>
            <person name="Morin E."/>
            <person name="Salamov A."/>
            <person name="Lipzen A."/>
            <person name="Mereny Z."/>
            <person name="Hegedus B."/>
            <person name="Baldrian P."/>
            <person name="Stursova M."/>
            <person name="Weitz H."/>
            <person name="Taylor A."/>
            <person name="Grigoriev I.V."/>
            <person name="Nagy L.G."/>
            <person name="Martin F."/>
            <person name="Kauserud H."/>
        </authorList>
    </citation>
    <scope>NUCLEOTIDE SEQUENCE</scope>
    <source>
        <strain evidence="2">CBHHK002</strain>
    </source>
</reference>
<evidence type="ECO:0000313" key="3">
    <source>
        <dbReference type="Proteomes" id="UP001218218"/>
    </source>
</evidence>
<sequence length="158" mass="16563">MLTNQTIDDTDPVVKYDTYKPNDAPIRCNSTACPEFADADFKQLIAGTVTSVAGQITIPFTGTSVWVFLGTMNKIGCAFHIDGKDVGSFEYKTKGQGSILGYSNTSLPKGSHQLVIISEQGGSTDFDVLVYQSEASPSSSSTGSTGSTASAPGAEMQS</sequence>
<dbReference type="Proteomes" id="UP001218218">
    <property type="component" value="Unassembled WGS sequence"/>
</dbReference>
<dbReference type="Gene3D" id="2.60.120.260">
    <property type="entry name" value="Galactose-binding domain-like"/>
    <property type="match status" value="1"/>
</dbReference>
<name>A0AAD7A765_9AGAR</name>